<dbReference type="InterPro" id="IPR006118">
    <property type="entry name" value="Recombinase_CS"/>
</dbReference>
<dbReference type="CDD" id="cd03768">
    <property type="entry name" value="SR_ResInv"/>
    <property type="match status" value="1"/>
</dbReference>
<keyword evidence="2" id="KW-0238">DNA-binding</keyword>
<dbReference type="PANTHER" id="PTHR30461:SF2">
    <property type="entry name" value="SERINE RECOMBINASE PINE-RELATED"/>
    <property type="match status" value="1"/>
</dbReference>
<sequence length="174" mass="19903">MIGYARVSKIDQNLDLQLDALRAEGCEAIYADHGVSGAKRKRPEFDKALNALRAGDTLVVWKLDRMSRSLRDLLDIVEEIHGRDAHFKCITDQIDTTNPMGEFFFHILASLAHFERRLISERTKAGLEAARKRGVRLGRPPRDRWIRERRCNRQVQKRVSRGHGSKRTAEGTVA</sequence>
<dbReference type="Pfam" id="PF00239">
    <property type="entry name" value="Resolvase"/>
    <property type="match status" value="1"/>
</dbReference>
<keyword evidence="1" id="KW-0229">DNA integration</keyword>
<gene>
    <name evidence="6" type="ORF">MTR66_13805</name>
</gene>
<feature type="region of interest" description="Disordered" evidence="4">
    <location>
        <begin position="155"/>
        <end position="174"/>
    </location>
</feature>
<dbReference type="PROSITE" id="PS00398">
    <property type="entry name" value="RECOMBINASES_2"/>
    <property type="match status" value="1"/>
</dbReference>
<evidence type="ECO:0000256" key="4">
    <source>
        <dbReference type="SAM" id="MobiDB-lite"/>
    </source>
</evidence>
<dbReference type="SMART" id="SM00857">
    <property type="entry name" value="Resolvase"/>
    <property type="match status" value="1"/>
</dbReference>
<feature type="domain" description="Resolvase/invertase-type recombinase catalytic" evidence="5">
    <location>
        <begin position="1"/>
        <end position="134"/>
    </location>
</feature>
<dbReference type="SUPFAM" id="SSF53041">
    <property type="entry name" value="Resolvase-like"/>
    <property type="match status" value="1"/>
</dbReference>
<dbReference type="InterPro" id="IPR036162">
    <property type="entry name" value="Resolvase-like_N_sf"/>
</dbReference>
<evidence type="ECO:0000259" key="5">
    <source>
        <dbReference type="PROSITE" id="PS51736"/>
    </source>
</evidence>
<evidence type="ECO:0000313" key="6">
    <source>
        <dbReference type="EMBL" id="MCJ2187887.1"/>
    </source>
</evidence>
<dbReference type="InterPro" id="IPR050639">
    <property type="entry name" value="SSR_resolvase"/>
</dbReference>
<reference evidence="6 7" key="1">
    <citation type="submission" date="2022-04" db="EMBL/GenBank/DDBJ databases">
        <title>Identification of a novel bacterium isolated from mangrove sediments.</title>
        <authorList>
            <person name="Pan X."/>
        </authorList>
    </citation>
    <scope>NUCLEOTIDE SEQUENCE [LARGE SCALE GENOMIC DNA]</scope>
    <source>
        <strain evidence="6 7">B2638</strain>
    </source>
</reference>
<evidence type="ECO:0000313" key="7">
    <source>
        <dbReference type="Proteomes" id="UP001202281"/>
    </source>
</evidence>
<dbReference type="InterPro" id="IPR006119">
    <property type="entry name" value="Resolv_N"/>
</dbReference>
<keyword evidence="7" id="KW-1185">Reference proteome</keyword>
<dbReference type="Proteomes" id="UP001202281">
    <property type="component" value="Unassembled WGS sequence"/>
</dbReference>
<dbReference type="PROSITE" id="PS51736">
    <property type="entry name" value="RECOMBINASES_3"/>
    <property type="match status" value="1"/>
</dbReference>
<dbReference type="PANTHER" id="PTHR30461">
    <property type="entry name" value="DNA-INVERTASE FROM LAMBDOID PROPHAGE"/>
    <property type="match status" value="1"/>
</dbReference>
<name>A0ABT0BS52_9SPHN</name>
<dbReference type="EMBL" id="JALHLG010000020">
    <property type="protein sequence ID" value="MCJ2187887.1"/>
    <property type="molecule type" value="Genomic_DNA"/>
</dbReference>
<comment type="caution">
    <text evidence="6">The sequence shown here is derived from an EMBL/GenBank/DDBJ whole genome shotgun (WGS) entry which is preliminary data.</text>
</comment>
<evidence type="ECO:0000256" key="3">
    <source>
        <dbReference type="ARBA" id="ARBA00023172"/>
    </source>
</evidence>
<feature type="compositionally biased region" description="Basic residues" evidence="4">
    <location>
        <begin position="155"/>
        <end position="166"/>
    </location>
</feature>
<dbReference type="RefSeq" id="WP_243922022.1">
    <property type="nucleotide sequence ID" value="NZ_JALHLG010000020.1"/>
</dbReference>
<protein>
    <submittedName>
        <fullName evidence="6">Recombinase family protein</fullName>
    </submittedName>
</protein>
<evidence type="ECO:0000256" key="2">
    <source>
        <dbReference type="ARBA" id="ARBA00023125"/>
    </source>
</evidence>
<accession>A0ABT0BS52</accession>
<dbReference type="Gene3D" id="3.40.50.1390">
    <property type="entry name" value="Resolvase, N-terminal catalytic domain"/>
    <property type="match status" value="1"/>
</dbReference>
<proteinExistence type="predicted"/>
<organism evidence="6 7">
    <name type="scientific">Novosphingobium beihaiensis</name>
    <dbReference type="NCBI Taxonomy" id="2930389"/>
    <lineage>
        <taxon>Bacteria</taxon>
        <taxon>Pseudomonadati</taxon>
        <taxon>Pseudomonadota</taxon>
        <taxon>Alphaproteobacteria</taxon>
        <taxon>Sphingomonadales</taxon>
        <taxon>Sphingomonadaceae</taxon>
        <taxon>Novosphingobium</taxon>
    </lineage>
</organism>
<evidence type="ECO:0000256" key="1">
    <source>
        <dbReference type="ARBA" id="ARBA00022908"/>
    </source>
</evidence>
<keyword evidence="3" id="KW-0233">DNA recombination</keyword>